<organism evidence="1 2">
    <name type="scientific">Citrus x changshan-huyou</name>
    <dbReference type="NCBI Taxonomy" id="2935761"/>
    <lineage>
        <taxon>Eukaryota</taxon>
        <taxon>Viridiplantae</taxon>
        <taxon>Streptophyta</taxon>
        <taxon>Embryophyta</taxon>
        <taxon>Tracheophyta</taxon>
        <taxon>Spermatophyta</taxon>
        <taxon>Magnoliopsida</taxon>
        <taxon>eudicotyledons</taxon>
        <taxon>Gunneridae</taxon>
        <taxon>Pentapetalae</taxon>
        <taxon>rosids</taxon>
        <taxon>malvids</taxon>
        <taxon>Sapindales</taxon>
        <taxon>Rutaceae</taxon>
        <taxon>Aurantioideae</taxon>
        <taxon>Citrus</taxon>
    </lineage>
</organism>
<sequence>MITNKFPSPFSCGSPLYKFTNTHDTEPLFRYVALTGQVVAICLWYTCPKRAINSF</sequence>
<name>A0AAP0M4F9_9ROSI</name>
<comment type="caution">
    <text evidence="1">The sequence shown here is derived from an EMBL/GenBank/DDBJ whole genome shotgun (WGS) entry which is preliminary data.</text>
</comment>
<gene>
    <name evidence="1" type="ORF">WN944_004702</name>
</gene>
<accession>A0AAP0M4F9</accession>
<keyword evidence="2" id="KW-1185">Reference proteome</keyword>
<reference evidence="1 2" key="1">
    <citation type="submission" date="2024-05" db="EMBL/GenBank/DDBJ databases">
        <title>Haplotype-resolved chromosome-level genome assembly of Huyou (Citrus changshanensis).</title>
        <authorList>
            <person name="Miao C."/>
            <person name="Chen W."/>
            <person name="Wu Y."/>
            <person name="Wang L."/>
            <person name="Zhao S."/>
            <person name="Grierson D."/>
            <person name="Xu C."/>
            <person name="Chen K."/>
        </authorList>
    </citation>
    <scope>NUCLEOTIDE SEQUENCE [LARGE SCALE GENOMIC DNA]</scope>
    <source>
        <strain evidence="1">01-14</strain>
        <tissue evidence="1">Leaf</tissue>
    </source>
</reference>
<dbReference type="Proteomes" id="UP001428341">
    <property type="component" value="Unassembled WGS sequence"/>
</dbReference>
<protein>
    <submittedName>
        <fullName evidence="1">Uncharacterized protein</fullName>
    </submittedName>
</protein>
<proteinExistence type="predicted"/>
<evidence type="ECO:0000313" key="1">
    <source>
        <dbReference type="EMBL" id="KAK9194000.1"/>
    </source>
</evidence>
<dbReference type="AlphaFoldDB" id="A0AAP0M4F9"/>
<evidence type="ECO:0000313" key="2">
    <source>
        <dbReference type="Proteomes" id="UP001428341"/>
    </source>
</evidence>
<dbReference type="EMBL" id="JBCGBO010000006">
    <property type="protein sequence ID" value="KAK9194000.1"/>
    <property type="molecule type" value="Genomic_DNA"/>
</dbReference>